<organism evidence="4 5">
    <name type="scientific">Carboxylicivirga sediminis</name>
    <dbReference type="NCBI Taxonomy" id="2006564"/>
    <lineage>
        <taxon>Bacteria</taxon>
        <taxon>Pseudomonadati</taxon>
        <taxon>Bacteroidota</taxon>
        <taxon>Bacteroidia</taxon>
        <taxon>Marinilabiliales</taxon>
        <taxon>Marinilabiliaceae</taxon>
        <taxon>Carboxylicivirga</taxon>
    </lineage>
</organism>
<dbReference type="InterPro" id="IPR017850">
    <property type="entry name" value="Alkaline_phosphatase_core_sf"/>
</dbReference>
<feature type="domain" description="Sulfatase N-terminal" evidence="3">
    <location>
        <begin position="31"/>
        <end position="382"/>
    </location>
</feature>
<sequence length="515" mass="58985">MINFRHINSAIMLIMALAACSSPVKKEPKKPNLVYVFPDQFRKQAMNFWDTPEFKGAIRTKADPVKTPQLDSFAKEAVVLTNAVSNCPLCSPHRGSLFTGLYPGSSGVPLNCNADRPISSLRDDAVCISDVLSTKGYNLAYFGKWHLDFPTPNDPANPGNYVDPRTPAWDTYTPKEKRHGFDYWYSYGTWDVHKDPHYYDNKGNRFDPKEWSPQHEADEVISYLKNEKGQRDTEKPFAIFVSMNPPHNPYNSLDDCLEEDYRQYNSEPLSKLLHRHNANPTMKKAQSAPFYFANVTGVDREFGRIMEQLKQMGEYENTIVVFTSDHGETMCSQNTNDPKNNIFTEAFDVPFMIRWPDMSHARTDNLLMGTPDITPTLLGLMGFGEKIPAEMQGHNYADALTLVDNAHRPQSALYIRNVNGRKDEDGLVQSYFPVARGIKTHQHTLELMIDKEHQLKATRFYDDNADPYQLNNLPVDKSAPEVQALLKEMAYWLKHSDDPWYNEKILNDWISYDGE</sequence>
<dbReference type="AlphaFoldDB" id="A0A941F811"/>
<evidence type="ECO:0000313" key="4">
    <source>
        <dbReference type="EMBL" id="MBR8538149.1"/>
    </source>
</evidence>
<protein>
    <submittedName>
        <fullName evidence="4">Sulfatase</fullName>
    </submittedName>
</protein>
<evidence type="ECO:0000256" key="1">
    <source>
        <dbReference type="ARBA" id="ARBA00008779"/>
    </source>
</evidence>
<dbReference type="Gene3D" id="3.40.720.10">
    <property type="entry name" value="Alkaline Phosphatase, subunit A"/>
    <property type="match status" value="1"/>
</dbReference>
<dbReference type="Pfam" id="PF00884">
    <property type="entry name" value="Sulfatase"/>
    <property type="match status" value="1"/>
</dbReference>
<gene>
    <name evidence="4" type="ORF">KDU71_21440</name>
</gene>
<keyword evidence="5" id="KW-1185">Reference proteome</keyword>
<dbReference type="Proteomes" id="UP000679220">
    <property type="component" value="Unassembled WGS sequence"/>
</dbReference>
<comment type="caution">
    <text evidence="4">The sequence shown here is derived from an EMBL/GenBank/DDBJ whole genome shotgun (WGS) entry which is preliminary data.</text>
</comment>
<dbReference type="InterPro" id="IPR000917">
    <property type="entry name" value="Sulfatase_N"/>
</dbReference>
<keyword evidence="2" id="KW-0378">Hydrolase</keyword>
<dbReference type="GO" id="GO:0004065">
    <property type="term" value="F:arylsulfatase activity"/>
    <property type="evidence" value="ECO:0007669"/>
    <property type="project" value="TreeGrafter"/>
</dbReference>
<dbReference type="SUPFAM" id="SSF53649">
    <property type="entry name" value="Alkaline phosphatase-like"/>
    <property type="match status" value="1"/>
</dbReference>
<dbReference type="RefSeq" id="WP_212193173.1">
    <property type="nucleotide sequence ID" value="NZ_JAGTAR010000051.1"/>
</dbReference>
<evidence type="ECO:0000313" key="5">
    <source>
        <dbReference type="Proteomes" id="UP000679220"/>
    </source>
</evidence>
<proteinExistence type="inferred from homology"/>
<dbReference type="Gene3D" id="3.30.1120.10">
    <property type="match status" value="1"/>
</dbReference>
<dbReference type="PANTHER" id="PTHR42693:SF53">
    <property type="entry name" value="ENDO-4-O-SULFATASE"/>
    <property type="match status" value="1"/>
</dbReference>
<dbReference type="PANTHER" id="PTHR42693">
    <property type="entry name" value="ARYLSULFATASE FAMILY MEMBER"/>
    <property type="match status" value="1"/>
</dbReference>
<dbReference type="CDD" id="cd16034">
    <property type="entry name" value="sulfatase_like"/>
    <property type="match status" value="1"/>
</dbReference>
<accession>A0A941F811</accession>
<comment type="similarity">
    <text evidence="1">Belongs to the sulfatase family.</text>
</comment>
<evidence type="ECO:0000256" key="2">
    <source>
        <dbReference type="ARBA" id="ARBA00022801"/>
    </source>
</evidence>
<reference evidence="4" key="2">
    <citation type="submission" date="2021-04" db="EMBL/GenBank/DDBJ databases">
        <authorList>
            <person name="Zhang T."/>
            <person name="Zhang Y."/>
            <person name="Lu D."/>
            <person name="Zuo D."/>
            <person name="Du Z."/>
        </authorList>
    </citation>
    <scope>NUCLEOTIDE SEQUENCE</scope>
    <source>
        <strain evidence="4">JR1</strain>
    </source>
</reference>
<reference evidence="4" key="1">
    <citation type="journal article" date="2018" name="Int. J. Syst. Evol. Microbiol.">
        <title>Carboxylicivirga sediminis sp. nov., isolated from coastal sediment.</title>
        <authorList>
            <person name="Wang F.Q."/>
            <person name="Ren L.H."/>
            <person name="Zou R.J."/>
            <person name="Sun Y.Z."/>
            <person name="Liu X.J."/>
            <person name="Jiang F."/>
            <person name="Liu L.J."/>
        </authorList>
    </citation>
    <scope>NUCLEOTIDE SEQUENCE</scope>
    <source>
        <strain evidence="4">JR1</strain>
    </source>
</reference>
<evidence type="ECO:0000259" key="3">
    <source>
        <dbReference type="Pfam" id="PF00884"/>
    </source>
</evidence>
<dbReference type="PROSITE" id="PS51257">
    <property type="entry name" value="PROKAR_LIPOPROTEIN"/>
    <property type="match status" value="1"/>
</dbReference>
<dbReference type="EMBL" id="JAGTAR010000051">
    <property type="protein sequence ID" value="MBR8538149.1"/>
    <property type="molecule type" value="Genomic_DNA"/>
</dbReference>
<dbReference type="InterPro" id="IPR050738">
    <property type="entry name" value="Sulfatase"/>
</dbReference>
<name>A0A941F811_9BACT</name>